<gene>
    <name evidence="1" type="ORF">S01H1_43565</name>
</gene>
<evidence type="ECO:0000313" key="1">
    <source>
        <dbReference type="EMBL" id="GAG00864.1"/>
    </source>
</evidence>
<reference evidence="1" key="1">
    <citation type="journal article" date="2014" name="Front. Microbiol.">
        <title>High frequency of phylogenetically diverse reductive dehalogenase-homologous genes in deep subseafloor sedimentary metagenomes.</title>
        <authorList>
            <person name="Kawai M."/>
            <person name="Futagami T."/>
            <person name="Toyoda A."/>
            <person name="Takaki Y."/>
            <person name="Nishi S."/>
            <person name="Hori S."/>
            <person name="Arai W."/>
            <person name="Tsubouchi T."/>
            <person name="Morono Y."/>
            <person name="Uchiyama I."/>
            <person name="Ito T."/>
            <person name="Fujiyama A."/>
            <person name="Inagaki F."/>
            <person name="Takami H."/>
        </authorList>
    </citation>
    <scope>NUCLEOTIDE SEQUENCE</scope>
    <source>
        <strain evidence="1">Expedition CK06-06</strain>
    </source>
</reference>
<proteinExistence type="predicted"/>
<dbReference type="EMBL" id="BARS01027758">
    <property type="protein sequence ID" value="GAG00864.1"/>
    <property type="molecule type" value="Genomic_DNA"/>
</dbReference>
<protein>
    <submittedName>
        <fullName evidence="1">Uncharacterized protein</fullName>
    </submittedName>
</protein>
<sequence length="93" mass="10738">MKNNLTEHKTKEIKELEKIYFDILKEEGITKEGLGFVDLEIGYSPVIPIRGGRPMEVIKLQGGAYRVPDCPMVGLNISPERLTIMRYRYLINR</sequence>
<accession>X0U516</accession>
<dbReference type="AlphaFoldDB" id="X0U516"/>
<organism evidence="1">
    <name type="scientific">marine sediment metagenome</name>
    <dbReference type="NCBI Taxonomy" id="412755"/>
    <lineage>
        <taxon>unclassified sequences</taxon>
        <taxon>metagenomes</taxon>
        <taxon>ecological metagenomes</taxon>
    </lineage>
</organism>
<comment type="caution">
    <text evidence="1">The sequence shown here is derived from an EMBL/GenBank/DDBJ whole genome shotgun (WGS) entry which is preliminary data.</text>
</comment>
<name>X0U516_9ZZZZ</name>